<comment type="caution">
    <text evidence="2">The sequence shown here is derived from an EMBL/GenBank/DDBJ whole genome shotgun (WGS) entry which is preliminary data.</text>
</comment>
<evidence type="ECO:0000259" key="1">
    <source>
        <dbReference type="Pfam" id="PF12724"/>
    </source>
</evidence>
<sequence length="134" mass="14654">MATLIAHSPEPATQHFVDHLATLLKQQRGITLAVVDLARADRYIDNVDAVIVVAEADAETFNTQARNFLAAEHAELAEKSLFVVALGTVAGLTETQQLAMDAFQPRDTAYFRTDVLDESALNAWVGQIYRRGVA</sequence>
<gene>
    <name evidence="2" type="ORF">FB556_0147</name>
</gene>
<dbReference type="Pfam" id="PF12724">
    <property type="entry name" value="Flavodoxin_5"/>
    <property type="match status" value="1"/>
</dbReference>
<accession>A0A543AMD3</accession>
<reference evidence="2 3" key="1">
    <citation type="submission" date="2019-06" db="EMBL/GenBank/DDBJ databases">
        <title>Sequencing the genomes of 1000 actinobacteria strains.</title>
        <authorList>
            <person name="Klenk H.-P."/>
        </authorList>
    </citation>
    <scope>NUCLEOTIDE SEQUENCE [LARGE SCALE GENOMIC DNA]</scope>
    <source>
        <strain evidence="2 3">DSM 24083</strain>
    </source>
</reference>
<organism evidence="2 3">
    <name type="scientific">Enteractinococcus coprophilus</name>
    <dbReference type="NCBI Taxonomy" id="1027633"/>
    <lineage>
        <taxon>Bacteria</taxon>
        <taxon>Bacillati</taxon>
        <taxon>Actinomycetota</taxon>
        <taxon>Actinomycetes</taxon>
        <taxon>Micrococcales</taxon>
        <taxon>Micrococcaceae</taxon>
    </lineage>
</organism>
<protein>
    <submittedName>
        <fullName evidence="2">Flavodoxin-like protein</fullName>
    </submittedName>
</protein>
<evidence type="ECO:0000313" key="2">
    <source>
        <dbReference type="EMBL" id="TQL73705.1"/>
    </source>
</evidence>
<dbReference type="InterPro" id="IPR026816">
    <property type="entry name" value="Flavodoxin_dom"/>
</dbReference>
<name>A0A543AMD3_9MICC</name>
<proteinExistence type="predicted"/>
<feature type="domain" description="Flavodoxin" evidence="1">
    <location>
        <begin position="12"/>
        <end position="111"/>
    </location>
</feature>
<dbReference type="Proteomes" id="UP000319746">
    <property type="component" value="Unassembled WGS sequence"/>
</dbReference>
<keyword evidence="3" id="KW-1185">Reference proteome</keyword>
<dbReference type="OrthoDB" id="4964676at2"/>
<dbReference type="AlphaFoldDB" id="A0A543AMD3"/>
<evidence type="ECO:0000313" key="3">
    <source>
        <dbReference type="Proteomes" id="UP000319746"/>
    </source>
</evidence>
<dbReference type="RefSeq" id="WP_141863832.1">
    <property type="nucleotide sequence ID" value="NZ_BAABAN010000017.1"/>
</dbReference>
<dbReference type="EMBL" id="VFOU01000001">
    <property type="protein sequence ID" value="TQL73705.1"/>
    <property type="molecule type" value="Genomic_DNA"/>
</dbReference>